<dbReference type="RefSeq" id="WP_039318092.1">
    <property type="nucleotide sequence ID" value="NZ_JACDSF010000012.1"/>
</dbReference>
<proteinExistence type="predicted"/>
<dbReference type="EMBL" id="JQOD01000012">
    <property type="protein sequence ID" value="KGA31356.1"/>
    <property type="molecule type" value="Genomic_DNA"/>
</dbReference>
<evidence type="ECO:0000313" key="2">
    <source>
        <dbReference type="Proteomes" id="UP000029435"/>
    </source>
</evidence>
<dbReference type="AlphaFoldDB" id="A0A0M2EWY9"/>
<protein>
    <submittedName>
        <fullName evidence="1">Uncharacterized protein</fullName>
    </submittedName>
</protein>
<accession>A0A0M2EWY9</accession>
<dbReference type="OrthoDB" id="6506066at2"/>
<dbReference type="InterPro" id="IPR020126">
    <property type="entry name" value="DUF2732"/>
</dbReference>
<gene>
    <name evidence="1" type="ORF">KU74_21360</name>
</gene>
<sequence>MHMYKTVGQAMHRKAESEGIQLMLSQARTEAKADAHTSFSSRLDKLATHAAINELSSVEIIELLRQESDAFNNSGSDIKAVM</sequence>
<name>A0A0M2EWY9_9GAMM</name>
<dbReference type="Proteomes" id="UP000029435">
    <property type="component" value="Unassembled WGS sequence"/>
</dbReference>
<dbReference type="Pfam" id="PF10809">
    <property type="entry name" value="DUF2732"/>
    <property type="match status" value="1"/>
</dbReference>
<organism evidence="1 2">
    <name type="scientific">Pectobacterium brasiliense</name>
    <dbReference type="NCBI Taxonomy" id="180957"/>
    <lineage>
        <taxon>Bacteria</taxon>
        <taxon>Pseudomonadati</taxon>
        <taxon>Pseudomonadota</taxon>
        <taxon>Gammaproteobacteria</taxon>
        <taxon>Enterobacterales</taxon>
        <taxon>Pectobacteriaceae</taxon>
        <taxon>Pectobacterium</taxon>
    </lineage>
</organism>
<reference evidence="1 2" key="1">
    <citation type="submission" date="2014-08" db="EMBL/GenBank/DDBJ databases">
        <title>Genome sequences of NCPPB Pectobacterium isolates.</title>
        <authorList>
            <person name="Glover R.H."/>
            <person name="Sapp M."/>
            <person name="Elphinstone J."/>
        </authorList>
    </citation>
    <scope>NUCLEOTIDE SEQUENCE [LARGE SCALE GENOMIC DNA]</scope>
    <source>
        <strain evidence="1 2">LMG 21372</strain>
    </source>
</reference>
<comment type="caution">
    <text evidence="1">The sequence shown here is derived from an EMBL/GenBank/DDBJ whole genome shotgun (WGS) entry which is preliminary data.</text>
</comment>
<evidence type="ECO:0000313" key="1">
    <source>
        <dbReference type="EMBL" id="KGA31356.1"/>
    </source>
</evidence>